<proteinExistence type="predicted"/>
<dbReference type="STRING" id="29349.CLOTH_04570"/>
<accession>A0A1V4IBD0</accession>
<keyword evidence="2" id="KW-1185">Reference proteome</keyword>
<dbReference type="Proteomes" id="UP000190140">
    <property type="component" value="Unassembled WGS sequence"/>
</dbReference>
<dbReference type="NCBIfam" id="TIGR02841">
    <property type="entry name" value="spore_YyaC"/>
    <property type="match status" value="1"/>
</dbReference>
<organism evidence="1 2">
    <name type="scientific">Alkalithermobacter paradoxus</name>
    <dbReference type="NCBI Taxonomy" id="29349"/>
    <lineage>
        <taxon>Bacteria</taxon>
        <taxon>Bacillati</taxon>
        <taxon>Bacillota</taxon>
        <taxon>Clostridia</taxon>
        <taxon>Peptostreptococcales</taxon>
        <taxon>Tepidibacteraceae</taxon>
        <taxon>Alkalithermobacter</taxon>
    </lineage>
</organism>
<sequence length="195" mass="21899">MNEVHIDNSLSHIYTGDVFYKVLKSQYTQEYKDIVIVCIGTDRCTGDSLGPLTGYKLENKLKTFRNTYLYGTLNHPVHAKNLKETLDLIRKTHKYPFIIAIDACLGNKNKIGNIKISDGPLKPGAGVHKDLPPVGNINILGIVNLCGFMELMVLQSTRLSLVMKMSDVIAKGIEFGLWKFNKDINSNQLKEPMLM</sequence>
<comment type="caution">
    <text evidence="1">The sequence shown here is derived from an EMBL/GenBank/DDBJ whole genome shotgun (WGS) entry which is preliminary data.</text>
</comment>
<dbReference type="RefSeq" id="WP_079410818.1">
    <property type="nucleotide sequence ID" value="NZ_MZGW01000001.1"/>
</dbReference>
<name>A0A1V4IBD0_9FIRM</name>
<protein>
    <recommendedName>
        <fullName evidence="3">Sporulation protein YyaC</fullName>
    </recommendedName>
</protein>
<evidence type="ECO:0000313" key="2">
    <source>
        <dbReference type="Proteomes" id="UP000190140"/>
    </source>
</evidence>
<dbReference type="InterPro" id="IPR009665">
    <property type="entry name" value="YyaC"/>
</dbReference>
<gene>
    <name evidence="1" type="ORF">CLOTH_04570</name>
</gene>
<dbReference type="SUPFAM" id="SSF53163">
    <property type="entry name" value="HybD-like"/>
    <property type="match status" value="1"/>
</dbReference>
<dbReference type="InterPro" id="IPR023430">
    <property type="entry name" value="Pept_HybD-like_dom_sf"/>
</dbReference>
<dbReference type="EMBL" id="MZGW01000001">
    <property type="protein sequence ID" value="OPJ57174.1"/>
    <property type="molecule type" value="Genomic_DNA"/>
</dbReference>
<evidence type="ECO:0000313" key="1">
    <source>
        <dbReference type="EMBL" id="OPJ57174.1"/>
    </source>
</evidence>
<dbReference type="Pfam" id="PF06866">
    <property type="entry name" value="DUF1256"/>
    <property type="match status" value="1"/>
</dbReference>
<dbReference type="OrthoDB" id="9815953at2"/>
<evidence type="ECO:0008006" key="3">
    <source>
        <dbReference type="Google" id="ProtNLM"/>
    </source>
</evidence>
<reference evidence="1 2" key="1">
    <citation type="submission" date="2017-03" db="EMBL/GenBank/DDBJ databases">
        <title>Genome sequence of Clostridium thermoalcaliphilum DSM 7309.</title>
        <authorList>
            <person name="Poehlein A."/>
            <person name="Daniel R."/>
        </authorList>
    </citation>
    <scope>NUCLEOTIDE SEQUENCE [LARGE SCALE GENOMIC DNA]</scope>
    <source>
        <strain evidence="1 2">DSM 7309</strain>
    </source>
</reference>
<dbReference type="AlphaFoldDB" id="A0A1V4IBD0"/>